<comment type="similarity">
    <text evidence="2 9">Belongs to the cytochrome P450 family.</text>
</comment>
<dbReference type="AlphaFoldDB" id="A0A4P7NB23"/>
<dbReference type="SUPFAM" id="SSF48264">
    <property type="entry name" value="Cytochrome P450"/>
    <property type="match status" value="1"/>
</dbReference>
<name>A0A4P7NB23_PYROR</name>
<dbReference type="CDD" id="cd11063">
    <property type="entry name" value="CYP52"/>
    <property type="match status" value="1"/>
</dbReference>
<dbReference type="GO" id="GO:0005506">
    <property type="term" value="F:iron ion binding"/>
    <property type="evidence" value="ECO:0007669"/>
    <property type="project" value="InterPro"/>
</dbReference>
<dbReference type="PRINTS" id="PR01239">
    <property type="entry name" value="EP450IICYP52"/>
</dbReference>
<dbReference type="PROSITE" id="PS00086">
    <property type="entry name" value="CYTOCHROME_P450"/>
    <property type="match status" value="1"/>
</dbReference>
<comment type="cofactor">
    <cofactor evidence="1 8">
        <name>heme</name>
        <dbReference type="ChEBI" id="CHEBI:30413"/>
    </cofactor>
</comment>
<dbReference type="InterPro" id="IPR002974">
    <property type="entry name" value="Cyt_P450_E_CYP52_ascomycetes"/>
</dbReference>
<dbReference type="GO" id="GO:0016712">
    <property type="term" value="F:oxidoreductase activity, acting on paired donors, with incorporation or reduction of molecular oxygen, reduced flavin or flavoprotein as one donor, and incorporation of one atom of oxygen"/>
    <property type="evidence" value="ECO:0007669"/>
    <property type="project" value="InterPro"/>
</dbReference>
<keyword evidence="7 9" id="KW-0503">Monooxygenase</keyword>
<dbReference type="InterPro" id="IPR001128">
    <property type="entry name" value="Cyt_P450"/>
</dbReference>
<dbReference type="Gene3D" id="1.10.630.10">
    <property type="entry name" value="Cytochrome P450"/>
    <property type="match status" value="1"/>
</dbReference>
<proteinExistence type="inferred from homology"/>
<dbReference type="Pfam" id="PF00067">
    <property type="entry name" value="p450"/>
    <property type="match status" value="1"/>
</dbReference>
<dbReference type="EMBL" id="CP034206">
    <property type="protein sequence ID" value="QBZ58601.1"/>
    <property type="molecule type" value="Genomic_DNA"/>
</dbReference>
<keyword evidence="3 8" id="KW-0349">Heme</keyword>
<sequence length="513" mass="58924">MFNLISSLKVGAALVAAVWIWQRIMLYNHRRKIKRDSGCLPAAKFPDWDPLFGIGFTYHMVTEDILDFQIMKNTADRLEKYGNTFTSKAMGFNFIWTCEPENIKAVLSTQFDQFNNQGRSVGAEDFLGKGIFVSDGEHWQKSRALVRPNFARDQITDLVSVEERFQTLISLLPKDGSTVDLLPFMFDFTMDTSTHFLFGDSVKSLEANAHERSIGHHGQENLDEFSAAWDYAQNDMLSRFVLGPLRYVYKEKKAARCIKLVQDHVEKYVDEAIRYNSQVRAAGGDEKKEPEERYIFLRALAKQTQDRRMLRDELLNILVAGRDTTASLLSNMLHTMANRPDIWTKLKNEVAFLQGRIPTYEDIRNMKYMRWCINESLRLHTVLALVGKEASIDTTLPRGGGPDHKAPIFVAKGTFIAYSFLALHRRKDLFGEDAHEFKPERWETLRPGWNYLPFNGGPRICVGQQYALTEAQYVLIRFLQTFSAIESRDPEPWSIGNRMTTCPKNGVQVSLRC</sequence>
<dbReference type="InterPro" id="IPR017972">
    <property type="entry name" value="Cyt_P450_CS"/>
</dbReference>
<evidence type="ECO:0000256" key="2">
    <source>
        <dbReference type="ARBA" id="ARBA00010617"/>
    </source>
</evidence>
<evidence type="ECO:0000256" key="7">
    <source>
        <dbReference type="ARBA" id="ARBA00023033"/>
    </source>
</evidence>
<reference evidence="10 11" key="1">
    <citation type="journal article" date="2019" name="Mol. Biol. Evol.">
        <title>Blast fungal genomes show frequent chromosomal changes, gene gains and losses, and effector gene turnover.</title>
        <authorList>
            <person name="Gomez Luciano L.B."/>
            <person name="Jason Tsai I."/>
            <person name="Chuma I."/>
            <person name="Tosa Y."/>
            <person name="Chen Y.H."/>
            <person name="Li J.Y."/>
            <person name="Li M.Y."/>
            <person name="Jade Lu M.Y."/>
            <person name="Nakayashiki H."/>
            <person name="Li W.H."/>
        </authorList>
    </citation>
    <scope>NUCLEOTIDE SEQUENCE [LARGE SCALE GENOMIC DNA]</scope>
    <source>
        <strain evidence="10">MZ5-1-6</strain>
    </source>
</reference>
<dbReference type="VEuPathDB" id="FungiDB:M_BR32_EuGene_00075691"/>
<evidence type="ECO:0000256" key="8">
    <source>
        <dbReference type="PIRSR" id="PIRSR602402-1"/>
    </source>
</evidence>
<accession>A0A4P7NB23</accession>
<feature type="binding site" description="axial binding residue" evidence="8">
    <location>
        <position position="461"/>
    </location>
    <ligand>
        <name>heme</name>
        <dbReference type="ChEBI" id="CHEBI:30413"/>
    </ligand>
    <ligandPart>
        <name>Fe</name>
        <dbReference type="ChEBI" id="CHEBI:18248"/>
    </ligandPart>
</feature>
<evidence type="ECO:0000256" key="9">
    <source>
        <dbReference type="RuleBase" id="RU000461"/>
    </source>
</evidence>
<dbReference type="PANTHER" id="PTHR24287">
    <property type="entry name" value="P450, PUTATIVE (EUROFUNG)-RELATED"/>
    <property type="match status" value="1"/>
</dbReference>
<keyword evidence="5 9" id="KW-0560">Oxidoreductase</keyword>
<evidence type="ECO:0000256" key="3">
    <source>
        <dbReference type="ARBA" id="ARBA00022617"/>
    </source>
</evidence>
<dbReference type="PRINTS" id="PR00464">
    <property type="entry name" value="EP450II"/>
</dbReference>
<dbReference type="PANTHER" id="PTHR24287:SF17">
    <property type="entry name" value="P450, PUTATIVE (EUROFUNG)-RELATED"/>
    <property type="match status" value="1"/>
</dbReference>
<evidence type="ECO:0000256" key="1">
    <source>
        <dbReference type="ARBA" id="ARBA00001971"/>
    </source>
</evidence>
<organism evidence="10 11">
    <name type="scientific">Pyricularia oryzae</name>
    <name type="common">Rice blast fungus</name>
    <name type="synonym">Magnaporthe oryzae</name>
    <dbReference type="NCBI Taxonomy" id="318829"/>
    <lineage>
        <taxon>Eukaryota</taxon>
        <taxon>Fungi</taxon>
        <taxon>Dikarya</taxon>
        <taxon>Ascomycota</taxon>
        <taxon>Pezizomycotina</taxon>
        <taxon>Sordariomycetes</taxon>
        <taxon>Sordariomycetidae</taxon>
        <taxon>Magnaporthales</taxon>
        <taxon>Pyriculariaceae</taxon>
        <taxon>Pyricularia</taxon>
    </lineage>
</organism>
<dbReference type="InterPro" id="IPR047146">
    <property type="entry name" value="Cyt_P450_E_CYP52_fungi"/>
</dbReference>
<dbReference type="Proteomes" id="UP000294847">
    <property type="component" value="Chromosome 3"/>
</dbReference>
<dbReference type="InterPro" id="IPR036396">
    <property type="entry name" value="Cyt_P450_sf"/>
</dbReference>
<evidence type="ECO:0000313" key="11">
    <source>
        <dbReference type="Proteomes" id="UP000294847"/>
    </source>
</evidence>
<evidence type="ECO:0000256" key="4">
    <source>
        <dbReference type="ARBA" id="ARBA00022723"/>
    </source>
</evidence>
<evidence type="ECO:0000313" key="10">
    <source>
        <dbReference type="EMBL" id="QBZ58601.1"/>
    </source>
</evidence>
<keyword evidence="4 8" id="KW-0479">Metal-binding</keyword>
<dbReference type="InterPro" id="IPR002402">
    <property type="entry name" value="Cyt_P450_E_grp-II"/>
</dbReference>
<gene>
    <name evidence="10" type="ORF">PoMZ_03557</name>
</gene>
<evidence type="ECO:0000256" key="5">
    <source>
        <dbReference type="ARBA" id="ARBA00023002"/>
    </source>
</evidence>
<protein>
    <submittedName>
        <fullName evidence="10">Uncharacterized protein</fullName>
    </submittedName>
</protein>
<dbReference type="PRINTS" id="PR00385">
    <property type="entry name" value="P450"/>
</dbReference>
<evidence type="ECO:0000256" key="6">
    <source>
        <dbReference type="ARBA" id="ARBA00023004"/>
    </source>
</evidence>
<dbReference type="GO" id="GO:0020037">
    <property type="term" value="F:heme binding"/>
    <property type="evidence" value="ECO:0007669"/>
    <property type="project" value="InterPro"/>
</dbReference>
<keyword evidence="6 8" id="KW-0408">Iron</keyword>